<name>A0AA38FG16_TAXCH</name>
<comment type="caution">
    <text evidence="2">The sequence shown here is derived from an EMBL/GenBank/DDBJ whole genome shotgun (WGS) entry which is preliminary data.</text>
</comment>
<evidence type="ECO:0000256" key="1">
    <source>
        <dbReference type="SAM" id="MobiDB-lite"/>
    </source>
</evidence>
<dbReference type="AlphaFoldDB" id="A0AA38FG16"/>
<accession>A0AA38FG16</accession>
<dbReference type="EMBL" id="JAHRHJ020000009">
    <property type="protein sequence ID" value="KAH9300282.1"/>
    <property type="molecule type" value="Genomic_DNA"/>
</dbReference>
<feature type="non-terminal residue" evidence="2">
    <location>
        <position position="54"/>
    </location>
</feature>
<proteinExistence type="predicted"/>
<evidence type="ECO:0000313" key="2">
    <source>
        <dbReference type="EMBL" id="KAH9300282.1"/>
    </source>
</evidence>
<organism evidence="2 3">
    <name type="scientific">Taxus chinensis</name>
    <name type="common">Chinese yew</name>
    <name type="synonym">Taxus wallichiana var. chinensis</name>
    <dbReference type="NCBI Taxonomy" id="29808"/>
    <lineage>
        <taxon>Eukaryota</taxon>
        <taxon>Viridiplantae</taxon>
        <taxon>Streptophyta</taxon>
        <taxon>Embryophyta</taxon>
        <taxon>Tracheophyta</taxon>
        <taxon>Spermatophyta</taxon>
        <taxon>Pinopsida</taxon>
        <taxon>Pinidae</taxon>
        <taxon>Conifers II</taxon>
        <taxon>Cupressales</taxon>
        <taxon>Taxaceae</taxon>
        <taxon>Taxus</taxon>
    </lineage>
</organism>
<gene>
    <name evidence="2" type="ORF">KI387_011865</name>
</gene>
<evidence type="ECO:0000313" key="3">
    <source>
        <dbReference type="Proteomes" id="UP000824469"/>
    </source>
</evidence>
<feature type="region of interest" description="Disordered" evidence="1">
    <location>
        <begin position="1"/>
        <end position="24"/>
    </location>
</feature>
<keyword evidence="3" id="KW-1185">Reference proteome</keyword>
<dbReference type="Proteomes" id="UP000824469">
    <property type="component" value="Unassembled WGS sequence"/>
</dbReference>
<reference evidence="2 3" key="1">
    <citation type="journal article" date="2021" name="Nat. Plants">
        <title>The Taxus genome provides insights into paclitaxel biosynthesis.</title>
        <authorList>
            <person name="Xiong X."/>
            <person name="Gou J."/>
            <person name="Liao Q."/>
            <person name="Li Y."/>
            <person name="Zhou Q."/>
            <person name="Bi G."/>
            <person name="Li C."/>
            <person name="Du R."/>
            <person name="Wang X."/>
            <person name="Sun T."/>
            <person name="Guo L."/>
            <person name="Liang H."/>
            <person name="Lu P."/>
            <person name="Wu Y."/>
            <person name="Zhang Z."/>
            <person name="Ro D.K."/>
            <person name="Shang Y."/>
            <person name="Huang S."/>
            <person name="Yan J."/>
        </authorList>
    </citation>
    <scope>NUCLEOTIDE SEQUENCE [LARGE SCALE GENOMIC DNA]</scope>
    <source>
        <strain evidence="2">Ta-2019</strain>
    </source>
</reference>
<protein>
    <submittedName>
        <fullName evidence="2">Uncharacterized protein</fullName>
    </submittedName>
</protein>
<sequence length="54" mass="5774">MPQMCLGMGRGGEQGRLQRAEPQAEGALGEIEVAETSSSRCIELGRAAARRDSR</sequence>